<sequence>MKVQFKILVSSPPNEDNLDSLKSAASRLTNNRDSIKVQVKQEGKYYALITDFTMKNAAQYKVVDEIDKEFKFWIWNFEDYEDSVISFPK</sequence>
<accession>A0ABR8HKL6</accession>
<evidence type="ECO:0000313" key="1">
    <source>
        <dbReference type="EMBL" id="MBD2616374.1"/>
    </source>
</evidence>
<reference evidence="1 2" key="1">
    <citation type="journal article" date="2020" name="ISME J.">
        <title>Comparative genomics reveals insights into cyanobacterial evolution and habitat adaptation.</title>
        <authorList>
            <person name="Chen M.Y."/>
            <person name="Teng W.K."/>
            <person name="Zhao L."/>
            <person name="Hu C.X."/>
            <person name="Zhou Y.K."/>
            <person name="Han B.P."/>
            <person name="Song L.R."/>
            <person name="Shu W.S."/>
        </authorList>
    </citation>
    <scope>NUCLEOTIDE SEQUENCE [LARGE SCALE GENOMIC DNA]</scope>
    <source>
        <strain evidence="1 2">FACHB-252</strain>
    </source>
</reference>
<evidence type="ECO:0000313" key="2">
    <source>
        <dbReference type="Proteomes" id="UP000606396"/>
    </source>
</evidence>
<name>A0ABR8HKL6_NOSPU</name>
<proteinExistence type="predicted"/>
<keyword evidence="2" id="KW-1185">Reference proteome</keyword>
<dbReference type="Proteomes" id="UP000606396">
    <property type="component" value="Unassembled WGS sequence"/>
</dbReference>
<organism evidence="1 2">
    <name type="scientific">Nostoc punctiforme FACHB-252</name>
    <dbReference type="NCBI Taxonomy" id="1357509"/>
    <lineage>
        <taxon>Bacteria</taxon>
        <taxon>Bacillati</taxon>
        <taxon>Cyanobacteriota</taxon>
        <taxon>Cyanophyceae</taxon>
        <taxon>Nostocales</taxon>
        <taxon>Nostocaceae</taxon>
        <taxon>Nostoc</taxon>
    </lineage>
</organism>
<gene>
    <name evidence="1" type="ORF">H6G94_34980</name>
</gene>
<protein>
    <submittedName>
        <fullName evidence="1">Uncharacterized protein</fullName>
    </submittedName>
</protein>
<comment type="caution">
    <text evidence="1">The sequence shown here is derived from an EMBL/GenBank/DDBJ whole genome shotgun (WGS) entry which is preliminary data.</text>
</comment>
<dbReference type="RefSeq" id="WP_190952815.1">
    <property type="nucleotide sequence ID" value="NZ_JACJTC010000049.1"/>
</dbReference>
<dbReference type="EMBL" id="JACJTC010000049">
    <property type="protein sequence ID" value="MBD2616374.1"/>
    <property type="molecule type" value="Genomic_DNA"/>
</dbReference>